<dbReference type="Gene3D" id="1.10.30.50">
    <property type="match status" value="1"/>
</dbReference>
<reference evidence="2" key="1">
    <citation type="submission" date="2023-07" db="EMBL/GenBank/DDBJ databases">
        <title>Functional and genomic diversity of the sorghum phyllosphere microbiome.</title>
        <authorList>
            <person name="Shade A."/>
        </authorList>
    </citation>
    <scope>NUCLEOTIDE SEQUENCE [LARGE SCALE GENOMIC DNA]</scope>
    <source>
        <strain evidence="2">SORGH_AS_0422</strain>
    </source>
</reference>
<dbReference type="Proteomes" id="UP001258315">
    <property type="component" value="Unassembled WGS sequence"/>
</dbReference>
<protein>
    <submittedName>
        <fullName evidence="1">Uncharacterized protein (TIGR02646 family)</fullName>
    </submittedName>
</protein>
<organism evidence="1 2">
    <name type="scientific">Mucilaginibacter terrae</name>
    <dbReference type="NCBI Taxonomy" id="1955052"/>
    <lineage>
        <taxon>Bacteria</taxon>
        <taxon>Pseudomonadati</taxon>
        <taxon>Bacteroidota</taxon>
        <taxon>Sphingobacteriia</taxon>
        <taxon>Sphingobacteriales</taxon>
        <taxon>Sphingobacteriaceae</taxon>
        <taxon>Mucilaginibacter</taxon>
    </lineage>
</organism>
<evidence type="ECO:0000313" key="1">
    <source>
        <dbReference type="EMBL" id="MDT3401217.1"/>
    </source>
</evidence>
<dbReference type="RefSeq" id="WP_311947079.1">
    <property type="nucleotide sequence ID" value="NZ_JAVLVU010000001.1"/>
</dbReference>
<gene>
    <name evidence="1" type="ORF">QE417_000289</name>
</gene>
<comment type="caution">
    <text evidence="1">The sequence shown here is derived from an EMBL/GenBank/DDBJ whole genome shotgun (WGS) entry which is preliminary data.</text>
</comment>
<sequence>MLFNNQDLALIQEVIAEGGKVWENEKLAPIKRKIKEHYRTEGNEQCCYCRRDMTDEFNMVIDIEHILPKIHFDELMFELFNLNISCKRCNMRIKKDRIDFLVDHTTIRNNLRQADQYKFIHPNIDLYFDNIDYLMIVNNSKKMIKYLSKTDKGKYTYDYFELEKIEVNSLNIAQGINTDGVELSKSLPIELIEEANNLLNKL</sequence>
<proteinExistence type="predicted"/>
<name>A0ABU3GN98_9SPHI</name>
<dbReference type="EMBL" id="JAVLVU010000001">
    <property type="protein sequence ID" value="MDT3401217.1"/>
    <property type="molecule type" value="Genomic_DNA"/>
</dbReference>
<keyword evidence="2" id="KW-1185">Reference proteome</keyword>
<evidence type="ECO:0000313" key="2">
    <source>
        <dbReference type="Proteomes" id="UP001258315"/>
    </source>
</evidence>
<accession>A0ABU3GN98</accession>